<keyword evidence="3" id="KW-1185">Reference proteome</keyword>
<evidence type="ECO:0000313" key="2">
    <source>
        <dbReference type="EMBL" id="KAF0897514.1"/>
    </source>
</evidence>
<sequence>METERRGITDDLKAGQWQLGFRGIGDRLGRASGRHSWQAVGAIHGIARARLACDSWEKGDSGGMRERTSSGKREDKMVWAERGGKENRGEGRSAGEDG</sequence>
<dbReference type="EMBL" id="SPHZ02000010">
    <property type="protein sequence ID" value="KAF0897514.1"/>
    <property type="molecule type" value="Genomic_DNA"/>
</dbReference>
<accession>A0A6G1CCK3</accession>
<protein>
    <submittedName>
        <fullName evidence="2">Uncharacterized protein</fullName>
    </submittedName>
</protein>
<evidence type="ECO:0000256" key="1">
    <source>
        <dbReference type="SAM" id="MobiDB-lite"/>
    </source>
</evidence>
<dbReference type="AlphaFoldDB" id="A0A6G1CCK3"/>
<name>A0A6G1CCK3_9ORYZ</name>
<comment type="caution">
    <text evidence="2">The sequence shown here is derived from an EMBL/GenBank/DDBJ whole genome shotgun (WGS) entry which is preliminary data.</text>
</comment>
<dbReference type="Proteomes" id="UP000479710">
    <property type="component" value="Unassembled WGS sequence"/>
</dbReference>
<proteinExistence type="predicted"/>
<organism evidence="2 3">
    <name type="scientific">Oryza meyeriana var. granulata</name>
    <dbReference type="NCBI Taxonomy" id="110450"/>
    <lineage>
        <taxon>Eukaryota</taxon>
        <taxon>Viridiplantae</taxon>
        <taxon>Streptophyta</taxon>
        <taxon>Embryophyta</taxon>
        <taxon>Tracheophyta</taxon>
        <taxon>Spermatophyta</taxon>
        <taxon>Magnoliopsida</taxon>
        <taxon>Liliopsida</taxon>
        <taxon>Poales</taxon>
        <taxon>Poaceae</taxon>
        <taxon>BOP clade</taxon>
        <taxon>Oryzoideae</taxon>
        <taxon>Oryzeae</taxon>
        <taxon>Oryzinae</taxon>
        <taxon>Oryza</taxon>
        <taxon>Oryza meyeriana</taxon>
    </lineage>
</organism>
<reference evidence="2 3" key="1">
    <citation type="submission" date="2019-11" db="EMBL/GenBank/DDBJ databases">
        <title>Whole genome sequence of Oryza granulata.</title>
        <authorList>
            <person name="Li W."/>
        </authorList>
    </citation>
    <scope>NUCLEOTIDE SEQUENCE [LARGE SCALE GENOMIC DNA]</scope>
    <source>
        <strain evidence="3">cv. Menghai</strain>
        <tissue evidence="2">Leaf</tissue>
    </source>
</reference>
<feature type="region of interest" description="Disordered" evidence="1">
    <location>
        <begin position="56"/>
        <end position="98"/>
    </location>
</feature>
<evidence type="ECO:0000313" key="3">
    <source>
        <dbReference type="Proteomes" id="UP000479710"/>
    </source>
</evidence>
<gene>
    <name evidence="2" type="ORF">E2562_038599</name>
</gene>